<comment type="caution">
    <text evidence="8">The sequence shown here is derived from an EMBL/GenBank/DDBJ whole genome shotgun (WGS) entry which is preliminary data.</text>
</comment>
<feature type="domain" description="MACPF" evidence="7">
    <location>
        <begin position="1"/>
        <end position="323"/>
    </location>
</feature>
<dbReference type="PROSITE" id="PS51412">
    <property type="entry name" value="MACPF_2"/>
    <property type="match status" value="1"/>
</dbReference>
<evidence type="ECO:0000256" key="2">
    <source>
        <dbReference type="ARBA" id="ARBA00022559"/>
    </source>
</evidence>
<dbReference type="InterPro" id="IPR044663">
    <property type="entry name" value="CAD1/NSL1-like"/>
</dbReference>
<dbReference type="AlphaFoldDB" id="A0ABD1N2U5"/>
<comment type="similarity">
    <text evidence="1 4">Belongs to the glutathione peroxidase family.</text>
</comment>
<dbReference type="CDD" id="cd00340">
    <property type="entry name" value="GSH_Peroxidase"/>
    <property type="match status" value="1"/>
</dbReference>
<dbReference type="InterPro" id="IPR036249">
    <property type="entry name" value="Thioredoxin-like_sf"/>
</dbReference>
<dbReference type="EMBL" id="JBGMDY010000002">
    <property type="protein sequence ID" value="KAL2342416.1"/>
    <property type="molecule type" value="Genomic_DNA"/>
</dbReference>
<keyword evidence="5" id="KW-0472">Membrane</keyword>
<dbReference type="Gene3D" id="3.40.30.10">
    <property type="entry name" value="Glutaredoxin"/>
    <property type="match status" value="1"/>
</dbReference>
<proteinExistence type="inferred from homology"/>
<dbReference type="PRINTS" id="PR01011">
    <property type="entry name" value="GLUTPROXDASE"/>
</dbReference>
<dbReference type="GO" id="GO:0004601">
    <property type="term" value="F:peroxidase activity"/>
    <property type="evidence" value="ECO:0007669"/>
    <property type="project" value="UniProtKB-KW"/>
</dbReference>
<dbReference type="PROSITE" id="PS51355">
    <property type="entry name" value="GLUTATHIONE_PEROXID_3"/>
    <property type="match status" value="1"/>
</dbReference>
<keyword evidence="9" id="KW-1185">Reference proteome</keyword>
<evidence type="ECO:0000256" key="1">
    <source>
        <dbReference type="ARBA" id="ARBA00006926"/>
    </source>
</evidence>
<evidence type="ECO:0000256" key="5">
    <source>
        <dbReference type="SAM" id="Phobius"/>
    </source>
</evidence>
<dbReference type="InterPro" id="IPR029760">
    <property type="entry name" value="GPX_CS"/>
</dbReference>
<keyword evidence="5" id="KW-1133">Transmembrane helix</keyword>
<dbReference type="InterPro" id="IPR029759">
    <property type="entry name" value="GPX_AS"/>
</dbReference>
<keyword evidence="2 4" id="KW-0575">Peroxidase</keyword>
<feature type="domain" description="Thioredoxin" evidence="6">
    <location>
        <begin position="610"/>
        <end position="810"/>
    </location>
</feature>
<evidence type="ECO:0000256" key="3">
    <source>
        <dbReference type="ARBA" id="ARBA00023002"/>
    </source>
</evidence>
<dbReference type="PROSITE" id="PS00460">
    <property type="entry name" value="GLUTATHIONE_PEROXID_1"/>
    <property type="match status" value="1"/>
</dbReference>
<dbReference type="PANTHER" id="PTHR33199">
    <property type="entry name" value="MACPF DOMAIN-CONTAINING PROTEIN CAD1"/>
    <property type="match status" value="1"/>
</dbReference>
<accession>A0ABD1N2U5</accession>
<feature type="transmembrane region" description="Helical" evidence="5">
    <location>
        <begin position="722"/>
        <end position="746"/>
    </location>
</feature>
<dbReference type="Pfam" id="PF00255">
    <property type="entry name" value="GSHPx"/>
    <property type="match status" value="1"/>
</dbReference>
<dbReference type="SUPFAM" id="SSF52833">
    <property type="entry name" value="Thioredoxin-like"/>
    <property type="match status" value="2"/>
</dbReference>
<dbReference type="PROSITE" id="PS00763">
    <property type="entry name" value="GLUTATHIONE_PEROXID_2"/>
    <property type="match status" value="1"/>
</dbReference>
<evidence type="ECO:0000256" key="4">
    <source>
        <dbReference type="RuleBase" id="RU000499"/>
    </source>
</evidence>
<evidence type="ECO:0000313" key="8">
    <source>
        <dbReference type="EMBL" id="KAL2342416.1"/>
    </source>
</evidence>
<evidence type="ECO:0000259" key="7">
    <source>
        <dbReference type="PROSITE" id="PS51412"/>
    </source>
</evidence>
<reference evidence="8 9" key="1">
    <citation type="submission" date="2024-08" db="EMBL/GenBank/DDBJ databases">
        <title>Insights into the chromosomal genome structure of Flemingia macrophylla.</title>
        <authorList>
            <person name="Ding Y."/>
            <person name="Zhao Y."/>
            <person name="Bi W."/>
            <person name="Wu M."/>
            <person name="Zhao G."/>
            <person name="Gong Y."/>
            <person name="Li W."/>
            <person name="Zhang P."/>
        </authorList>
    </citation>
    <scope>NUCLEOTIDE SEQUENCE [LARGE SCALE GENOMIC DNA]</scope>
    <source>
        <strain evidence="8">DYQJB</strain>
        <tissue evidence="8">Leaf</tissue>
    </source>
</reference>
<gene>
    <name evidence="8" type="ORF">Fmac_003701</name>
</gene>
<evidence type="ECO:0000313" key="9">
    <source>
        <dbReference type="Proteomes" id="UP001603857"/>
    </source>
</evidence>
<keyword evidence="3 4" id="KW-0560">Oxidoreductase</keyword>
<keyword evidence="5" id="KW-0812">Transmembrane</keyword>
<name>A0ABD1N2U5_9FABA</name>
<dbReference type="PANTHER" id="PTHR33199:SF4">
    <property type="entry name" value="OS02G0736300 PROTEIN"/>
    <property type="match status" value="1"/>
</dbReference>
<organism evidence="8 9">
    <name type="scientific">Flemingia macrophylla</name>
    <dbReference type="NCBI Taxonomy" id="520843"/>
    <lineage>
        <taxon>Eukaryota</taxon>
        <taxon>Viridiplantae</taxon>
        <taxon>Streptophyta</taxon>
        <taxon>Embryophyta</taxon>
        <taxon>Tracheophyta</taxon>
        <taxon>Spermatophyta</taxon>
        <taxon>Magnoliopsida</taxon>
        <taxon>eudicotyledons</taxon>
        <taxon>Gunneridae</taxon>
        <taxon>Pentapetalae</taxon>
        <taxon>rosids</taxon>
        <taxon>fabids</taxon>
        <taxon>Fabales</taxon>
        <taxon>Fabaceae</taxon>
        <taxon>Papilionoideae</taxon>
        <taxon>50 kb inversion clade</taxon>
        <taxon>NPAAA clade</taxon>
        <taxon>indigoferoid/millettioid clade</taxon>
        <taxon>Phaseoleae</taxon>
        <taxon>Flemingia</taxon>
    </lineage>
</organism>
<dbReference type="Proteomes" id="UP001603857">
    <property type="component" value="Unassembled WGS sequence"/>
</dbReference>
<dbReference type="InterPro" id="IPR020864">
    <property type="entry name" value="MACPF"/>
</dbReference>
<feature type="transmembrane region" description="Helical" evidence="5">
    <location>
        <begin position="578"/>
        <end position="597"/>
    </location>
</feature>
<dbReference type="PROSITE" id="PS51352">
    <property type="entry name" value="THIOREDOXIN_2"/>
    <property type="match status" value="1"/>
</dbReference>
<dbReference type="SMART" id="SM00457">
    <property type="entry name" value="MACPF"/>
    <property type="match status" value="1"/>
</dbReference>
<dbReference type="Pfam" id="PF01823">
    <property type="entry name" value="MACPF"/>
    <property type="match status" value="1"/>
</dbReference>
<dbReference type="InterPro" id="IPR000889">
    <property type="entry name" value="Glutathione_peroxidase"/>
</dbReference>
<protein>
    <recommendedName>
        <fullName evidence="4">Glutathione peroxidase</fullName>
    </recommendedName>
</protein>
<sequence length="810" mass="90650">MGEEGIGERAISSLGKGFDLTSDFRLKFCKGEERLVSLNESDKRVLTVTGLAPINDVSVDIKCDKGDRTRYQSDLLTFTQMSELFNQKNSIPGRIPSGYFNAMFGFDEGSWANDAANTKCLGIDVYSIKLFNLHIHRYPLLLSPRVLQAVPSSWDPPALARFIENFGTHILVGLGIGGKDVVLVKQDESSNLEPSELKKHLDELGNQLFNGTCNFVPKSKEQKHKVPQAFDVFGQQVVAFNSSTSVCAKDGITVICVKRGGDTQVRNHSEWLLTVPNKPDAVDFSFIPITSLLKGAPGKGFLSHAINLYLRYKPPMSDLPYFLDYQSHKLWAPIHNDLPLCPAANRTNSSPSLVFNWMGPKLCVNTSKVTAGKRPITGMRLFLEGMKCNRLAIHVQHLLNTPIMLSNRIEDTPIWTEEINDERFFEAISGKKFSHVCTAPVKYDPEWSSDKDVAFIVTGAQLHVKKHESRSVLHLRLLFSKVSNCVVIKSIWTRGSSSLSQKSGIFSAISTSISGKDQKKPIVVLDSSVFPTGPPVPVQTQKLLKFVDTSQLCKGPEDSPGHWLVTAARLVLDKGMKWLTFWNSVSILLLPLAFFFYPHTYRTSPSLMAEQTSKSIYDFTVKDIRGNDVSLNDYSGKVLLIVNVASQCGLTQTNYKELNELYEKYKNQGFEILAFPCNQFAGQEPGNNEEIQEVVCTRLKAEFPIFDKVISANHIVIHKCFLIFYLELSCLFPSVYCFSILVWIAVEVNGKNTAPLYKFLKHQKGGIFGDGIKWNFTKFLVNKEGKVVDRYAPTTSPLKIEKDILKLLQS</sequence>
<evidence type="ECO:0000259" key="6">
    <source>
        <dbReference type="PROSITE" id="PS51352"/>
    </source>
</evidence>
<dbReference type="InterPro" id="IPR013766">
    <property type="entry name" value="Thioredoxin_domain"/>
</dbReference>